<evidence type="ECO:0000256" key="1">
    <source>
        <dbReference type="SAM" id="Phobius"/>
    </source>
</evidence>
<name>A0A934SUI9_9BURK</name>
<comment type="caution">
    <text evidence="2">The sequence shown here is derived from an EMBL/GenBank/DDBJ whole genome shotgun (WGS) entry which is preliminary data.</text>
</comment>
<keyword evidence="1" id="KW-1133">Transmembrane helix</keyword>
<keyword evidence="1" id="KW-0472">Membrane</keyword>
<dbReference type="RefSeq" id="WP_200590697.1">
    <property type="nucleotide sequence ID" value="NZ_JAEPBG010000001.1"/>
</dbReference>
<accession>A0A934SUI9</accession>
<keyword evidence="3" id="KW-1185">Reference proteome</keyword>
<feature type="transmembrane region" description="Helical" evidence="1">
    <location>
        <begin position="161"/>
        <end position="179"/>
    </location>
</feature>
<dbReference type="InterPro" id="IPR009495">
    <property type="entry name" value="NrsF"/>
</dbReference>
<feature type="transmembrane region" description="Helical" evidence="1">
    <location>
        <begin position="91"/>
        <end position="111"/>
    </location>
</feature>
<keyword evidence="1" id="KW-0812">Transmembrane</keyword>
<gene>
    <name evidence="2" type="ORF">JJB74_00110</name>
</gene>
<organism evidence="2 3">
    <name type="scientific">Noviherbaspirillum pedocola</name>
    <dbReference type="NCBI Taxonomy" id="2801341"/>
    <lineage>
        <taxon>Bacteria</taxon>
        <taxon>Pseudomonadati</taxon>
        <taxon>Pseudomonadota</taxon>
        <taxon>Betaproteobacteria</taxon>
        <taxon>Burkholderiales</taxon>
        <taxon>Oxalobacteraceae</taxon>
        <taxon>Noviherbaspirillum</taxon>
    </lineage>
</organism>
<proteinExistence type="predicted"/>
<feature type="transmembrane region" description="Helical" evidence="1">
    <location>
        <begin position="61"/>
        <end position="84"/>
    </location>
</feature>
<reference evidence="2" key="1">
    <citation type="submission" date="2021-01" db="EMBL/GenBank/DDBJ databases">
        <title>Genome sequence of strain Noviherbaspirillum sp. DKR-6.</title>
        <authorList>
            <person name="Chaudhary D.K."/>
        </authorList>
    </citation>
    <scope>NUCLEOTIDE SEQUENCE</scope>
    <source>
        <strain evidence="2">DKR-6</strain>
    </source>
</reference>
<feature type="transmembrane region" description="Helical" evidence="1">
    <location>
        <begin position="185"/>
        <end position="204"/>
    </location>
</feature>
<dbReference type="AlphaFoldDB" id="A0A934SUI9"/>
<evidence type="ECO:0000313" key="3">
    <source>
        <dbReference type="Proteomes" id="UP000622890"/>
    </source>
</evidence>
<dbReference type="EMBL" id="JAEPBG010000001">
    <property type="protein sequence ID" value="MBK4733019.1"/>
    <property type="molecule type" value="Genomic_DNA"/>
</dbReference>
<evidence type="ECO:0000313" key="2">
    <source>
        <dbReference type="EMBL" id="MBK4733019.1"/>
    </source>
</evidence>
<feature type="transmembrane region" description="Helical" evidence="1">
    <location>
        <begin position="28"/>
        <end position="49"/>
    </location>
</feature>
<sequence>MNRTNDLINLLVADVKPVKRLRAPIVRAACWILFAMLIMVLVGIAHGLRPDWELKLGQPRFLLGVAAAITTGLLAAVAAFMVSVPGTLRRWLLLPIPAAGVWFGTIGYGCLSEWVAIGPDGISFGETARCFATLGLVGMPLSLLMLLMLRHVARLSPNSVAMTGSLSVAAMTAAALSVFHPLDATIMILIWNLGLAALFVWLSGKYARRIFEWMESQ</sequence>
<feature type="transmembrane region" description="Helical" evidence="1">
    <location>
        <begin position="131"/>
        <end position="149"/>
    </location>
</feature>
<dbReference type="Pfam" id="PF06532">
    <property type="entry name" value="NrsF"/>
    <property type="match status" value="1"/>
</dbReference>
<dbReference type="Proteomes" id="UP000622890">
    <property type="component" value="Unassembled WGS sequence"/>
</dbReference>
<protein>
    <submittedName>
        <fullName evidence="2">DUF1109 domain-containing protein</fullName>
    </submittedName>
</protein>